<dbReference type="PROSITE" id="PS50297">
    <property type="entry name" value="ANK_REP_REGION"/>
    <property type="match status" value="2"/>
</dbReference>
<keyword evidence="4" id="KW-0446">Lipid-binding</keyword>
<dbReference type="PROSITE" id="PS50088">
    <property type="entry name" value="ANK_REPEAT"/>
    <property type="match status" value="2"/>
</dbReference>
<dbReference type="InterPro" id="IPR019410">
    <property type="entry name" value="Methyltransf_16"/>
</dbReference>
<dbReference type="GO" id="GO:0008289">
    <property type="term" value="F:lipid binding"/>
    <property type="evidence" value="ECO:0007669"/>
    <property type="project" value="UniProtKB-KW"/>
</dbReference>
<accession>A0ABD0YX48</accession>
<dbReference type="SMART" id="SM00248">
    <property type="entry name" value="ANK"/>
    <property type="match status" value="2"/>
</dbReference>
<dbReference type="AlphaFoldDB" id="A0ABD0YX48"/>
<keyword evidence="3 5" id="KW-0040">ANK repeat</keyword>
<proteinExistence type="predicted"/>
<dbReference type="PANTHER" id="PTHR24119">
    <property type="entry name" value="ACYL-COA-BINDING DOMAIN-CONTAINING PROTEIN 6"/>
    <property type="match status" value="1"/>
</dbReference>
<evidence type="ECO:0000256" key="5">
    <source>
        <dbReference type="PROSITE-ProRule" id="PRU00023"/>
    </source>
</evidence>
<dbReference type="Pfam" id="PF00887">
    <property type="entry name" value="ACBP"/>
    <property type="match status" value="1"/>
</dbReference>
<protein>
    <recommendedName>
        <fullName evidence="1">Acyl-CoA-binding domain-containing protein 6</fullName>
    </recommendedName>
</protein>
<dbReference type="Proteomes" id="UP001558652">
    <property type="component" value="Unassembled WGS sequence"/>
</dbReference>
<evidence type="ECO:0000256" key="4">
    <source>
        <dbReference type="ARBA" id="ARBA00023121"/>
    </source>
</evidence>
<dbReference type="Pfam" id="PF12796">
    <property type="entry name" value="Ank_2"/>
    <property type="match status" value="1"/>
</dbReference>
<dbReference type="InterPro" id="IPR014352">
    <property type="entry name" value="FERM/acyl-CoA-bd_prot_sf"/>
</dbReference>
<feature type="non-terminal residue" evidence="7">
    <location>
        <position position="1"/>
    </location>
</feature>
<reference evidence="7 8" key="1">
    <citation type="submission" date="2024-07" db="EMBL/GenBank/DDBJ databases">
        <title>Chromosome-level genome assembly of the water stick insect Ranatra chinensis (Heteroptera: Nepidae).</title>
        <authorList>
            <person name="Liu X."/>
        </authorList>
    </citation>
    <scope>NUCLEOTIDE SEQUENCE [LARGE SCALE GENOMIC DNA]</scope>
    <source>
        <strain evidence="7">Cailab_2021Rc</strain>
        <tissue evidence="7">Muscle</tissue>
    </source>
</reference>
<dbReference type="EMBL" id="JBFDAA010000007">
    <property type="protein sequence ID" value="KAL1131167.1"/>
    <property type="molecule type" value="Genomic_DNA"/>
</dbReference>
<dbReference type="Pfam" id="PF10294">
    <property type="entry name" value="Methyltransf_16"/>
    <property type="match status" value="1"/>
</dbReference>
<evidence type="ECO:0000256" key="2">
    <source>
        <dbReference type="ARBA" id="ARBA00022737"/>
    </source>
</evidence>
<dbReference type="Gene3D" id="1.25.40.20">
    <property type="entry name" value="Ankyrin repeat-containing domain"/>
    <property type="match status" value="1"/>
</dbReference>
<evidence type="ECO:0000256" key="1">
    <source>
        <dbReference type="ARBA" id="ARBA00018419"/>
    </source>
</evidence>
<dbReference type="SUPFAM" id="SSF48403">
    <property type="entry name" value="Ankyrin repeat"/>
    <property type="match status" value="1"/>
</dbReference>
<dbReference type="PANTHER" id="PTHR24119:SF0">
    <property type="entry name" value="ACYL-COA-BINDING DOMAIN-CONTAINING PROTEIN 6"/>
    <property type="match status" value="1"/>
</dbReference>
<dbReference type="InterPro" id="IPR000582">
    <property type="entry name" value="Acyl-CoA-binding_protein"/>
</dbReference>
<dbReference type="Gene3D" id="3.40.50.150">
    <property type="entry name" value="Vaccinia Virus protein VP39"/>
    <property type="match status" value="1"/>
</dbReference>
<gene>
    <name evidence="7" type="ORF">AAG570_012403</name>
</gene>
<sequence>VCLLQQLQASYSFYTWPSAPILAWFLWEHRSELPGKHIVELGAGTSLPGILAAKCGATVTLTESAVLPKSLEHVRHCCDANGLSPSQVRVVGLSWGLFLTTTFNLGCIDLIIGSDCFYDPSVFEDIIVTVAFLLDYNPEARFLTVYQERSADWSIEHLLDKWGLRCERLPIDDLGRESGTDIRELMRLPTNFKREMAESFDTDIAEMFALAAEHLSTVVSTLSSDQLLQLYGLYKQATLGTCRTTKPSWYELEAKQKWDAWNKLGAMGKEEAMASYVALVNQLSPGWEGMSDRPAANGWVAVSCLARQDSHLDESQKDIFDRVKEGDISKVRQYASEETNRIDVRDSEGMGLIHWAADRGNVDMVICLLELKSDINMLDSGGQTALHYASACGHTDVVRVLLERGADASILCDEGCQPIDVASEDDIRVLLRSVSI</sequence>
<dbReference type="SUPFAM" id="SSF47027">
    <property type="entry name" value="Acyl-CoA binding protein"/>
    <property type="match status" value="1"/>
</dbReference>
<feature type="repeat" description="ANK" evidence="5">
    <location>
        <begin position="348"/>
        <end position="380"/>
    </location>
</feature>
<evidence type="ECO:0000313" key="8">
    <source>
        <dbReference type="Proteomes" id="UP001558652"/>
    </source>
</evidence>
<dbReference type="PROSITE" id="PS00880">
    <property type="entry name" value="ACB_1"/>
    <property type="match status" value="1"/>
</dbReference>
<dbReference type="Gene3D" id="1.20.80.10">
    <property type="match status" value="1"/>
</dbReference>
<keyword evidence="2" id="KW-0677">Repeat</keyword>
<keyword evidence="8" id="KW-1185">Reference proteome</keyword>
<evidence type="ECO:0000256" key="3">
    <source>
        <dbReference type="ARBA" id="ARBA00023043"/>
    </source>
</evidence>
<dbReference type="InterPro" id="IPR035984">
    <property type="entry name" value="Acyl-CoA-binding_sf"/>
</dbReference>
<dbReference type="PRINTS" id="PR00689">
    <property type="entry name" value="ACOABINDINGP"/>
</dbReference>
<dbReference type="SUPFAM" id="SSF53335">
    <property type="entry name" value="S-adenosyl-L-methionine-dependent methyltransferases"/>
    <property type="match status" value="1"/>
</dbReference>
<organism evidence="7 8">
    <name type="scientific">Ranatra chinensis</name>
    <dbReference type="NCBI Taxonomy" id="642074"/>
    <lineage>
        <taxon>Eukaryota</taxon>
        <taxon>Metazoa</taxon>
        <taxon>Ecdysozoa</taxon>
        <taxon>Arthropoda</taxon>
        <taxon>Hexapoda</taxon>
        <taxon>Insecta</taxon>
        <taxon>Pterygota</taxon>
        <taxon>Neoptera</taxon>
        <taxon>Paraneoptera</taxon>
        <taxon>Hemiptera</taxon>
        <taxon>Heteroptera</taxon>
        <taxon>Panheteroptera</taxon>
        <taxon>Nepomorpha</taxon>
        <taxon>Nepidae</taxon>
        <taxon>Ranatrinae</taxon>
        <taxon>Ranatra</taxon>
    </lineage>
</organism>
<dbReference type="InterPro" id="IPR036770">
    <property type="entry name" value="Ankyrin_rpt-contain_sf"/>
</dbReference>
<feature type="repeat" description="ANK" evidence="5">
    <location>
        <begin position="381"/>
        <end position="413"/>
    </location>
</feature>
<dbReference type="InterPro" id="IPR002110">
    <property type="entry name" value="Ankyrin_rpt"/>
</dbReference>
<evidence type="ECO:0000259" key="6">
    <source>
        <dbReference type="PROSITE" id="PS51228"/>
    </source>
</evidence>
<name>A0ABD0YX48_9HEMI</name>
<feature type="domain" description="ACB" evidence="6">
    <location>
        <begin position="204"/>
        <end position="289"/>
    </location>
</feature>
<comment type="caution">
    <text evidence="7">The sequence shown here is derived from an EMBL/GenBank/DDBJ whole genome shotgun (WGS) entry which is preliminary data.</text>
</comment>
<dbReference type="InterPro" id="IPR022408">
    <property type="entry name" value="Acyl-CoA-binding_prot_CS"/>
</dbReference>
<dbReference type="PROSITE" id="PS51228">
    <property type="entry name" value="ACB_2"/>
    <property type="match status" value="1"/>
</dbReference>
<evidence type="ECO:0000313" key="7">
    <source>
        <dbReference type="EMBL" id="KAL1131167.1"/>
    </source>
</evidence>
<dbReference type="InterPro" id="IPR029063">
    <property type="entry name" value="SAM-dependent_MTases_sf"/>
</dbReference>